<dbReference type="InterPro" id="IPR036282">
    <property type="entry name" value="Glutathione-S-Trfase_C_sf"/>
</dbReference>
<feature type="binding site" evidence="2">
    <location>
        <begin position="153"/>
        <end position="154"/>
    </location>
    <ligand>
        <name>glutathione</name>
        <dbReference type="ChEBI" id="CHEBI:57925"/>
    </ligand>
</feature>
<protein>
    <recommendedName>
        <fullName evidence="5">GST C-terminal domain-containing protein</fullName>
    </recommendedName>
</protein>
<dbReference type="GO" id="GO:0004364">
    <property type="term" value="F:glutathione transferase activity"/>
    <property type="evidence" value="ECO:0007669"/>
    <property type="project" value="InterPro"/>
</dbReference>
<dbReference type="Gene3D" id="3.40.30.10">
    <property type="entry name" value="Glutaredoxin"/>
    <property type="match status" value="1"/>
</dbReference>
<dbReference type="InterPro" id="IPR036249">
    <property type="entry name" value="Thioredoxin-like_sf"/>
</dbReference>
<feature type="region of interest" description="Disordered" evidence="4">
    <location>
        <begin position="1"/>
        <end position="40"/>
    </location>
</feature>
<feature type="binding site" evidence="2">
    <location>
        <begin position="135"/>
        <end position="138"/>
    </location>
    <ligand>
        <name>glutathione</name>
        <dbReference type="ChEBI" id="CHEBI:57925"/>
    </ligand>
</feature>
<dbReference type="InterPro" id="IPR004045">
    <property type="entry name" value="Glutathione_S-Trfase_N"/>
</dbReference>
<dbReference type="SUPFAM" id="SSF52833">
    <property type="entry name" value="Thioredoxin-like"/>
    <property type="match status" value="1"/>
</dbReference>
<dbReference type="CDD" id="cd03190">
    <property type="entry name" value="GST_C_Omega_like"/>
    <property type="match status" value="1"/>
</dbReference>
<proteinExistence type="predicted"/>
<feature type="site" description="Lowers pKa of active site Cys" evidence="3">
    <location>
        <position position="308"/>
    </location>
</feature>
<evidence type="ECO:0000256" key="4">
    <source>
        <dbReference type="SAM" id="MobiDB-lite"/>
    </source>
</evidence>
<evidence type="ECO:0000313" key="7">
    <source>
        <dbReference type="Proteomes" id="UP000288859"/>
    </source>
</evidence>
<dbReference type="SFLD" id="SFLDG01148">
    <property type="entry name" value="Xi_(cytGST)"/>
    <property type="match status" value="1"/>
</dbReference>
<dbReference type="Gene3D" id="1.20.1050.10">
    <property type="match status" value="1"/>
</dbReference>
<dbReference type="PROSITE" id="PS50405">
    <property type="entry name" value="GST_CTER"/>
    <property type="match status" value="1"/>
</dbReference>
<dbReference type="PANTHER" id="PTHR32419">
    <property type="entry name" value="GLUTATHIONYL-HYDROQUINONE REDUCTASE"/>
    <property type="match status" value="1"/>
</dbReference>
<dbReference type="EMBL" id="NAJM01000037">
    <property type="protein sequence ID" value="RVX68540.1"/>
    <property type="molecule type" value="Genomic_DNA"/>
</dbReference>
<dbReference type="Proteomes" id="UP000288859">
    <property type="component" value="Unassembled WGS sequence"/>
</dbReference>
<dbReference type="InterPro" id="IPR010987">
    <property type="entry name" value="Glutathione-S-Trfase_C-like"/>
</dbReference>
<accession>A0A438MXS0</accession>
<dbReference type="Pfam" id="PF13410">
    <property type="entry name" value="GST_C_2"/>
    <property type="match status" value="1"/>
</dbReference>
<dbReference type="Pfam" id="PF13409">
    <property type="entry name" value="GST_N_2"/>
    <property type="match status" value="1"/>
</dbReference>
<feature type="active site" description="Proton donor/acceptor" evidence="1">
    <location>
        <position position="203"/>
    </location>
</feature>
<reference evidence="6 7" key="1">
    <citation type="submission" date="2017-03" db="EMBL/GenBank/DDBJ databases">
        <title>Genomes of endolithic fungi from Antarctica.</title>
        <authorList>
            <person name="Coleine C."/>
            <person name="Masonjones S."/>
            <person name="Stajich J.E."/>
        </authorList>
    </citation>
    <scope>NUCLEOTIDE SEQUENCE [LARGE SCALE GENOMIC DNA]</scope>
    <source>
        <strain evidence="6 7">CCFEE 6314</strain>
    </source>
</reference>
<evidence type="ECO:0000259" key="5">
    <source>
        <dbReference type="PROSITE" id="PS50405"/>
    </source>
</evidence>
<organism evidence="6 7">
    <name type="scientific">Exophiala mesophila</name>
    <name type="common">Black yeast-like fungus</name>
    <dbReference type="NCBI Taxonomy" id="212818"/>
    <lineage>
        <taxon>Eukaryota</taxon>
        <taxon>Fungi</taxon>
        <taxon>Dikarya</taxon>
        <taxon>Ascomycota</taxon>
        <taxon>Pezizomycotina</taxon>
        <taxon>Eurotiomycetes</taxon>
        <taxon>Chaetothyriomycetidae</taxon>
        <taxon>Chaetothyriales</taxon>
        <taxon>Herpotrichiellaceae</taxon>
        <taxon>Exophiala</taxon>
    </lineage>
</organism>
<evidence type="ECO:0000256" key="3">
    <source>
        <dbReference type="PIRSR" id="PIRSR015753-3"/>
    </source>
</evidence>
<dbReference type="SFLD" id="SFLDG01206">
    <property type="entry name" value="Xi.1"/>
    <property type="match status" value="1"/>
</dbReference>
<dbReference type="OrthoDB" id="2309723at2759"/>
<feature type="site" description="Lowers pKa of active site Cys" evidence="3">
    <location>
        <position position="263"/>
    </location>
</feature>
<gene>
    <name evidence="6" type="ORF">B0A52_07964</name>
</gene>
<name>A0A438MXS0_EXOME</name>
<sequence length="358" mass="40559">MSTSGTSQPSVAAPETRPRPSTVQEHLAGTSESWHGKVSSKTGPYQPRAARYHLYVGLFCPFAHRVNIVRHLKGLTEVIDVSIVRAYPKGDAKGWPGWRFPKDEAEYPGSTVDKVFGSEYLHQVYFRADPDYKGRYSVPVLWDTETGTMVNNESLELMRDLQTSFDEILPPSYAQVTLYPEALRDRIDQVAAWVQRHLNTGVYKAGFAESQEAYDENILPVFAALNRLEKMIHDNGGPYILGQALTEVDVMVYATVIRFDVVYVQHFKVNLGTIRHDYPQLNNWLKNLFWNVKGFRETTDFKHIKENYTKSHGDINPRAITPPGPWPDIESGYESNLQQVRIGGVLMPEVVELEASLA</sequence>
<evidence type="ECO:0000313" key="6">
    <source>
        <dbReference type="EMBL" id="RVX68540.1"/>
    </source>
</evidence>
<dbReference type="SFLD" id="SFLDS00019">
    <property type="entry name" value="Glutathione_Transferase_(cytos"/>
    <property type="match status" value="1"/>
</dbReference>
<dbReference type="InterPro" id="IPR047047">
    <property type="entry name" value="GST_Omega-like_C"/>
</dbReference>
<comment type="caution">
    <text evidence="6">The sequence shown here is derived from an EMBL/GenBank/DDBJ whole genome shotgun (WGS) entry which is preliminary data.</text>
</comment>
<feature type="compositionally biased region" description="Polar residues" evidence="4">
    <location>
        <begin position="1"/>
        <end position="10"/>
    </location>
</feature>
<dbReference type="PANTHER" id="PTHR32419:SF23">
    <property type="entry name" value="GLUTATHIONE S-TRANSFERASE (EUROFUNG)"/>
    <property type="match status" value="1"/>
</dbReference>
<dbReference type="GO" id="GO:0005737">
    <property type="term" value="C:cytoplasm"/>
    <property type="evidence" value="ECO:0007669"/>
    <property type="project" value="TreeGrafter"/>
</dbReference>
<dbReference type="AlphaFoldDB" id="A0A438MXS0"/>
<evidence type="ECO:0000256" key="2">
    <source>
        <dbReference type="PIRSR" id="PIRSR015753-2"/>
    </source>
</evidence>
<evidence type="ECO:0000256" key="1">
    <source>
        <dbReference type="PIRSR" id="PIRSR015753-1"/>
    </source>
</evidence>
<dbReference type="VEuPathDB" id="FungiDB:PV10_02278"/>
<dbReference type="InterPro" id="IPR016639">
    <property type="entry name" value="GST_Omega/GSH"/>
</dbReference>
<feature type="binding site" evidence="2">
    <location>
        <position position="98"/>
    </location>
    <ligand>
        <name>glutathione</name>
        <dbReference type="ChEBI" id="CHEBI:57925"/>
    </ligand>
</feature>
<feature type="domain" description="GST C-terminal" evidence="5">
    <location>
        <begin position="169"/>
        <end position="311"/>
    </location>
</feature>
<feature type="active site" description="Nucleophile" evidence="1">
    <location>
        <position position="60"/>
    </location>
</feature>
<dbReference type="PIRSF" id="PIRSF015753">
    <property type="entry name" value="GST"/>
    <property type="match status" value="1"/>
</dbReference>
<dbReference type="SUPFAM" id="SSF47616">
    <property type="entry name" value="GST C-terminal domain-like"/>
    <property type="match status" value="1"/>
</dbReference>
<dbReference type="InterPro" id="IPR040079">
    <property type="entry name" value="Glutathione_S-Trfase"/>
</dbReference>